<evidence type="ECO:0000313" key="2">
    <source>
        <dbReference type="Proteomes" id="UP000291213"/>
    </source>
</evidence>
<gene>
    <name evidence="1" type="ORF">apy_02750</name>
</gene>
<dbReference type="InterPro" id="IPR034904">
    <property type="entry name" value="FSCA_dom_sf"/>
</dbReference>
<sequence>MRPLQSLLRSERHEVLATFISKDILRQCTLLYKGFERMERSIKSLLGRLFGASAGRKPSSTEPAAVPQQAGLPANLVTTLKKVEEVLASTEVPGFDIDLVTSGVVKRIRLSRDGSKAAIFIDYTGSDPGCYYCKFINWSLWKRLLTDLEVKIKSVGVKEVVFIDWATGAVVEYKGKD</sequence>
<reference evidence="1 2" key="1">
    <citation type="submission" date="2017-02" db="EMBL/GenBank/DDBJ databases">
        <title>isolation and characterization of a novel temperate virus Aeropyrum globular virus 1 infecting hyperthermophilic archaeon Aeropyrum.</title>
        <authorList>
            <person name="Yumiya M."/>
            <person name="Yoshida T."/>
            <person name="Sako Y."/>
        </authorList>
    </citation>
    <scope>NUCLEOTIDE SEQUENCE [LARGE SCALE GENOMIC DNA]</scope>
    <source>
        <strain evidence="1 2">YK1-12-2013</strain>
    </source>
</reference>
<organism evidence="1 2">
    <name type="scientific">Aeropyrum pernix</name>
    <dbReference type="NCBI Taxonomy" id="56636"/>
    <lineage>
        <taxon>Archaea</taxon>
        <taxon>Thermoproteota</taxon>
        <taxon>Thermoprotei</taxon>
        <taxon>Desulfurococcales</taxon>
        <taxon>Desulfurococcaceae</taxon>
        <taxon>Aeropyrum</taxon>
    </lineage>
</organism>
<dbReference type="SUPFAM" id="SSF117916">
    <property type="entry name" value="Fe-S cluster assembly (FSCA) domain-like"/>
    <property type="match status" value="1"/>
</dbReference>
<dbReference type="EMBL" id="BDMD01000011">
    <property type="protein sequence ID" value="GBF08550.1"/>
    <property type="molecule type" value="Genomic_DNA"/>
</dbReference>
<evidence type="ECO:0008006" key="3">
    <source>
        <dbReference type="Google" id="ProtNLM"/>
    </source>
</evidence>
<dbReference type="AlphaFoldDB" id="A0A401H836"/>
<comment type="caution">
    <text evidence="1">The sequence shown here is derived from an EMBL/GenBank/DDBJ whole genome shotgun (WGS) entry which is preliminary data.</text>
</comment>
<protein>
    <recommendedName>
        <fullName evidence="3">MIP18 family-like domain-containing protein</fullName>
    </recommendedName>
</protein>
<name>A0A401H836_AERPX</name>
<accession>A0A401H836</accession>
<proteinExistence type="predicted"/>
<dbReference type="Proteomes" id="UP000291213">
    <property type="component" value="Unassembled WGS sequence"/>
</dbReference>
<evidence type="ECO:0000313" key="1">
    <source>
        <dbReference type="EMBL" id="GBF08550.1"/>
    </source>
</evidence>